<keyword evidence="10 14" id="KW-0811">Translocation</keyword>
<evidence type="ECO:0000256" key="4">
    <source>
        <dbReference type="ARBA" id="ARBA00022448"/>
    </source>
</evidence>
<keyword evidence="6" id="KW-0999">Mitochondrion inner membrane</keyword>
<feature type="region of interest" description="Disordered" evidence="15">
    <location>
        <begin position="17"/>
        <end position="85"/>
    </location>
</feature>
<proteinExistence type="inferred from homology"/>
<evidence type="ECO:0000313" key="18">
    <source>
        <dbReference type="Proteomes" id="UP000663888"/>
    </source>
</evidence>
<evidence type="ECO:0000256" key="14">
    <source>
        <dbReference type="RuleBase" id="RU365079"/>
    </source>
</evidence>
<comment type="subunit">
    <text evidence="13">Component of the TIM23 complex, at least composed of TIM23, TIM17 and TIM50. Interacts with preproteins in transit.</text>
</comment>
<sequence length="450" mass="50174">MAVPRLVARSLLQRRLPHALPIRQITTPPPPPPPNPTSTDDPLKPKSLPSLDISPIEAPPPNTPSGKPTGERTGAKSAKDSMSTIEKKRQALARWTIALGLGGAIAGVVYMGREWESEDEKKAIAGGEDLSMFGRSKARITDTFNYFNKPAWSELLPPPLPPPHQRPYTLVISLDDLLVTSTWDRQHGWRTAKRPGVDYFLGYLSQFYEIVLFTTQAAYTAIPVVEKLDPFGAFIMYKLFREATRTTKDGLVKDLNYLNRDLSKVIAIDTDSLKYSENPDNAIIVPKWRADGSSGEPTGLVGLIPFLESIAIHSPPDVRPILKAYQGKDIAKTYAAVEAEQKRKVIEEWEKKRKSGGSSGSMAIGGLFGLGGATKQHPADQPPLTYLEQRRKEYQDLYKQDQAYWAENAEKFRKMMEEDRERQMKEMGGSLLGWMGMAPPKDAKEQQKST</sequence>
<dbReference type="EMBL" id="CAJMWX010001540">
    <property type="protein sequence ID" value="CAE6495077.1"/>
    <property type="molecule type" value="Genomic_DNA"/>
</dbReference>
<dbReference type="GO" id="GO:0005744">
    <property type="term" value="C:TIM23 mitochondrial import inner membrane translocase complex"/>
    <property type="evidence" value="ECO:0007669"/>
    <property type="project" value="UniProtKB-UniRule"/>
</dbReference>
<keyword evidence="8 14" id="KW-0809">Transit peptide</keyword>
<dbReference type="SUPFAM" id="SSF56784">
    <property type="entry name" value="HAD-like"/>
    <property type="match status" value="1"/>
</dbReference>
<keyword evidence="5" id="KW-0812">Transmembrane</keyword>
<dbReference type="Gene3D" id="3.40.50.1000">
    <property type="entry name" value="HAD superfamily/HAD-like"/>
    <property type="match status" value="1"/>
</dbReference>
<evidence type="ECO:0000256" key="5">
    <source>
        <dbReference type="ARBA" id="ARBA00022692"/>
    </source>
</evidence>
<evidence type="ECO:0000256" key="7">
    <source>
        <dbReference type="ARBA" id="ARBA00022927"/>
    </source>
</evidence>
<name>A0A8H3HBN8_9AGAM</name>
<protein>
    <recommendedName>
        <fullName evidence="3 14">Mitochondrial import inner membrane translocase subunit TIM50</fullName>
    </recommendedName>
</protein>
<evidence type="ECO:0000256" key="11">
    <source>
        <dbReference type="ARBA" id="ARBA00023128"/>
    </source>
</evidence>
<keyword evidence="4 14" id="KW-0813">Transport</keyword>
<dbReference type="CDD" id="cd07521">
    <property type="entry name" value="HAD_FCP1-like"/>
    <property type="match status" value="1"/>
</dbReference>
<dbReference type="InterPro" id="IPR050365">
    <property type="entry name" value="TIM50"/>
</dbReference>
<feature type="domain" description="FCP1 homology" evidence="16">
    <location>
        <begin position="163"/>
        <end position="310"/>
    </location>
</feature>
<evidence type="ECO:0000256" key="9">
    <source>
        <dbReference type="ARBA" id="ARBA00022989"/>
    </source>
</evidence>
<feature type="compositionally biased region" description="Basic and acidic residues" evidence="15">
    <location>
        <begin position="441"/>
        <end position="450"/>
    </location>
</feature>
<gene>
    <name evidence="17" type="ORF">RDB_LOCUS145936</name>
</gene>
<evidence type="ECO:0000256" key="15">
    <source>
        <dbReference type="SAM" id="MobiDB-lite"/>
    </source>
</evidence>
<evidence type="ECO:0000259" key="16">
    <source>
        <dbReference type="PROSITE" id="PS50969"/>
    </source>
</evidence>
<comment type="function">
    <text evidence="14">Essential component of the TIM23 complex, a complex that mediates the translocation of transit peptide-containing proteins across the mitochondrial inner membrane.</text>
</comment>
<organism evidence="17 18">
    <name type="scientific">Rhizoctonia solani</name>
    <dbReference type="NCBI Taxonomy" id="456999"/>
    <lineage>
        <taxon>Eukaryota</taxon>
        <taxon>Fungi</taxon>
        <taxon>Dikarya</taxon>
        <taxon>Basidiomycota</taxon>
        <taxon>Agaricomycotina</taxon>
        <taxon>Agaricomycetes</taxon>
        <taxon>Cantharellales</taxon>
        <taxon>Ceratobasidiaceae</taxon>
        <taxon>Rhizoctonia</taxon>
    </lineage>
</organism>
<dbReference type="GO" id="GO:0015031">
    <property type="term" value="P:protein transport"/>
    <property type="evidence" value="ECO:0007669"/>
    <property type="project" value="UniProtKB-KW"/>
</dbReference>
<evidence type="ECO:0000256" key="10">
    <source>
        <dbReference type="ARBA" id="ARBA00023010"/>
    </source>
</evidence>
<dbReference type="InterPro" id="IPR036412">
    <property type="entry name" value="HAD-like_sf"/>
</dbReference>
<dbReference type="Pfam" id="PF03031">
    <property type="entry name" value="NIF"/>
    <property type="match status" value="1"/>
</dbReference>
<evidence type="ECO:0000256" key="12">
    <source>
        <dbReference type="ARBA" id="ARBA00023136"/>
    </source>
</evidence>
<evidence type="ECO:0000256" key="1">
    <source>
        <dbReference type="ARBA" id="ARBA00004434"/>
    </source>
</evidence>
<keyword evidence="7 14" id="KW-0653">Protein transport</keyword>
<evidence type="ECO:0000256" key="8">
    <source>
        <dbReference type="ARBA" id="ARBA00022946"/>
    </source>
</evidence>
<evidence type="ECO:0000256" key="3">
    <source>
        <dbReference type="ARBA" id="ARBA00020799"/>
    </source>
</evidence>
<keyword evidence="11 14" id="KW-0496">Mitochondrion</keyword>
<dbReference type="Proteomes" id="UP000663888">
    <property type="component" value="Unassembled WGS sequence"/>
</dbReference>
<comment type="caution">
    <text evidence="17">The sequence shown here is derived from an EMBL/GenBank/DDBJ whole genome shotgun (WGS) entry which is preliminary data.</text>
</comment>
<comment type="similarity">
    <text evidence="2 14">Belongs to the TIM50 family.</text>
</comment>
<evidence type="ECO:0000256" key="6">
    <source>
        <dbReference type="ARBA" id="ARBA00022792"/>
    </source>
</evidence>
<dbReference type="InterPro" id="IPR023214">
    <property type="entry name" value="HAD_sf"/>
</dbReference>
<evidence type="ECO:0000256" key="13">
    <source>
        <dbReference type="ARBA" id="ARBA00065975"/>
    </source>
</evidence>
<feature type="compositionally biased region" description="Basic and acidic residues" evidence="15">
    <location>
        <begin position="69"/>
        <end position="85"/>
    </location>
</feature>
<evidence type="ECO:0000313" key="17">
    <source>
        <dbReference type="EMBL" id="CAE6495077.1"/>
    </source>
</evidence>
<reference evidence="17" key="1">
    <citation type="submission" date="2021-01" db="EMBL/GenBank/DDBJ databases">
        <authorList>
            <person name="Kaushik A."/>
        </authorList>
    </citation>
    <scope>NUCLEOTIDE SEQUENCE</scope>
    <source>
        <strain evidence="17">AG4-R118</strain>
    </source>
</reference>
<dbReference type="FunFam" id="3.40.50.1000:FF:000019">
    <property type="entry name" value="Mitochondrial import inner membrane translocase subunit TIM50"/>
    <property type="match status" value="1"/>
</dbReference>
<comment type="subcellular location">
    <subcellularLocation>
        <location evidence="1 14">Mitochondrion inner membrane</location>
        <topology evidence="1 14">Single-pass membrane protein</topology>
    </subcellularLocation>
</comment>
<keyword evidence="12" id="KW-0472">Membrane</keyword>
<dbReference type="InterPro" id="IPR004274">
    <property type="entry name" value="FCP1_dom"/>
</dbReference>
<dbReference type="PROSITE" id="PS50969">
    <property type="entry name" value="FCP1"/>
    <property type="match status" value="1"/>
</dbReference>
<accession>A0A8H3HBN8</accession>
<keyword evidence="9" id="KW-1133">Transmembrane helix</keyword>
<dbReference type="PANTHER" id="PTHR12210">
    <property type="entry name" value="DULLARD PROTEIN PHOSPHATASE"/>
    <property type="match status" value="1"/>
</dbReference>
<feature type="region of interest" description="Disordered" evidence="15">
    <location>
        <begin position="430"/>
        <end position="450"/>
    </location>
</feature>
<evidence type="ECO:0000256" key="2">
    <source>
        <dbReference type="ARBA" id="ARBA00006344"/>
    </source>
</evidence>
<dbReference type="AlphaFoldDB" id="A0A8H3HBN8"/>
<feature type="compositionally biased region" description="Pro residues" evidence="15">
    <location>
        <begin position="27"/>
        <end position="36"/>
    </location>
</feature>
<dbReference type="SMART" id="SM00577">
    <property type="entry name" value="CPDc"/>
    <property type="match status" value="1"/>
</dbReference>